<dbReference type="InterPro" id="IPR048258">
    <property type="entry name" value="Cyclins_cyclin-box"/>
</dbReference>
<evidence type="ECO:0000313" key="7">
    <source>
        <dbReference type="EMBL" id="CAI7995381.1"/>
    </source>
</evidence>
<gene>
    <name evidence="7" type="ORF">GBAR_LOCUS1684</name>
</gene>
<name>A0AA35QWZ9_GEOBA</name>
<comment type="similarity">
    <text evidence="4">Belongs to the cyclin family.</text>
</comment>
<dbReference type="GO" id="GO:0051301">
    <property type="term" value="P:cell division"/>
    <property type="evidence" value="ECO:0007669"/>
    <property type="project" value="UniProtKB-KW"/>
</dbReference>
<keyword evidence="2 4" id="KW-0195">Cyclin</keyword>
<keyword evidence="8" id="KW-1185">Reference proteome</keyword>
<evidence type="ECO:0000259" key="5">
    <source>
        <dbReference type="SMART" id="SM00385"/>
    </source>
</evidence>
<evidence type="ECO:0000256" key="4">
    <source>
        <dbReference type="RuleBase" id="RU000383"/>
    </source>
</evidence>
<sequence length="260" mass="29810">MEHQTNITGSHRRVLVDWLAQVSFKYHLLQETMILTVDILDRYLQIVIVPKPMLQLVGLASLLISSKVEEIYAPSVYDLVYISAHTYTREEVLKMEKTILHELDFRILKPYPLHFLRRYSRLARTDTNIHHLAKYFIDLSLLETETSSLLPSKKAAAAFILASSLANVQLYGTSGKKVWTKDLVRHSGYNFVQLKDPVTVLLRAMATRHLVDNAKAIRERYVKNAPTEQVKSLIKTELEKTITAADHKRVISIIAEQTES</sequence>
<dbReference type="SMART" id="SM01332">
    <property type="entry name" value="Cyclin_C"/>
    <property type="match status" value="1"/>
</dbReference>
<accession>A0AA35QWZ9</accession>
<feature type="domain" description="Cyclin-like" evidence="5">
    <location>
        <begin position="17"/>
        <end position="101"/>
    </location>
</feature>
<organism evidence="7 8">
    <name type="scientific">Geodia barretti</name>
    <name type="common">Barrett's horny sponge</name>
    <dbReference type="NCBI Taxonomy" id="519541"/>
    <lineage>
        <taxon>Eukaryota</taxon>
        <taxon>Metazoa</taxon>
        <taxon>Porifera</taxon>
        <taxon>Demospongiae</taxon>
        <taxon>Heteroscleromorpha</taxon>
        <taxon>Tetractinellida</taxon>
        <taxon>Astrophorina</taxon>
        <taxon>Geodiidae</taxon>
        <taxon>Geodia</taxon>
    </lineage>
</organism>
<dbReference type="GO" id="GO:0016538">
    <property type="term" value="F:cyclin-dependent protein serine/threonine kinase regulator activity"/>
    <property type="evidence" value="ECO:0007669"/>
    <property type="project" value="InterPro"/>
</dbReference>
<dbReference type="Pfam" id="PF02984">
    <property type="entry name" value="Cyclin_C"/>
    <property type="match status" value="1"/>
</dbReference>
<reference evidence="7" key="1">
    <citation type="submission" date="2023-03" db="EMBL/GenBank/DDBJ databases">
        <authorList>
            <person name="Steffen K."/>
            <person name="Cardenas P."/>
        </authorList>
    </citation>
    <scope>NUCLEOTIDE SEQUENCE</scope>
</reference>
<dbReference type="FunFam" id="1.10.472.10:FF:000001">
    <property type="entry name" value="G2/mitotic-specific cyclin"/>
    <property type="match status" value="1"/>
</dbReference>
<keyword evidence="3" id="KW-0131">Cell cycle</keyword>
<dbReference type="SUPFAM" id="SSF47954">
    <property type="entry name" value="Cyclin-like"/>
    <property type="match status" value="2"/>
</dbReference>
<dbReference type="InterPro" id="IPR036915">
    <property type="entry name" value="Cyclin-like_sf"/>
</dbReference>
<evidence type="ECO:0000259" key="6">
    <source>
        <dbReference type="SMART" id="SM01332"/>
    </source>
</evidence>
<dbReference type="PROSITE" id="PS00292">
    <property type="entry name" value="CYCLINS"/>
    <property type="match status" value="1"/>
</dbReference>
<evidence type="ECO:0000256" key="1">
    <source>
        <dbReference type="ARBA" id="ARBA00022618"/>
    </source>
</evidence>
<evidence type="ECO:0000256" key="2">
    <source>
        <dbReference type="ARBA" id="ARBA00023127"/>
    </source>
</evidence>
<dbReference type="CDD" id="cd20537">
    <property type="entry name" value="CYCLIN_CCNO-like_rpt2"/>
    <property type="match status" value="1"/>
</dbReference>
<dbReference type="InterPro" id="IPR013763">
    <property type="entry name" value="Cyclin-like_dom"/>
</dbReference>
<proteinExistence type="inferred from homology"/>
<dbReference type="PANTHER" id="PTHR10177">
    <property type="entry name" value="CYCLINS"/>
    <property type="match status" value="1"/>
</dbReference>
<evidence type="ECO:0000313" key="8">
    <source>
        <dbReference type="Proteomes" id="UP001174909"/>
    </source>
</evidence>
<dbReference type="Proteomes" id="UP001174909">
    <property type="component" value="Unassembled WGS sequence"/>
</dbReference>
<evidence type="ECO:0000256" key="3">
    <source>
        <dbReference type="ARBA" id="ARBA00023306"/>
    </source>
</evidence>
<dbReference type="InterPro" id="IPR006671">
    <property type="entry name" value="Cyclin_N"/>
</dbReference>
<dbReference type="InterPro" id="IPR004367">
    <property type="entry name" value="Cyclin_C-dom"/>
</dbReference>
<dbReference type="EMBL" id="CASHTH010000244">
    <property type="protein sequence ID" value="CAI7995381.1"/>
    <property type="molecule type" value="Genomic_DNA"/>
</dbReference>
<feature type="domain" description="Cyclin-like" evidence="5">
    <location>
        <begin position="114"/>
        <end position="203"/>
    </location>
</feature>
<dbReference type="GO" id="GO:0044772">
    <property type="term" value="P:mitotic cell cycle phase transition"/>
    <property type="evidence" value="ECO:0007669"/>
    <property type="project" value="InterPro"/>
</dbReference>
<dbReference type="AlphaFoldDB" id="A0AA35QWZ9"/>
<comment type="caution">
    <text evidence="7">The sequence shown here is derived from an EMBL/GenBank/DDBJ whole genome shotgun (WGS) entry which is preliminary data.</text>
</comment>
<dbReference type="InterPro" id="IPR039361">
    <property type="entry name" value="Cyclin"/>
</dbReference>
<feature type="domain" description="Cyclin C-terminal" evidence="6">
    <location>
        <begin position="110"/>
        <end position="237"/>
    </location>
</feature>
<dbReference type="SMART" id="SM00385">
    <property type="entry name" value="CYCLIN"/>
    <property type="match status" value="2"/>
</dbReference>
<dbReference type="Gene3D" id="1.10.472.10">
    <property type="entry name" value="Cyclin-like"/>
    <property type="match status" value="2"/>
</dbReference>
<dbReference type="PIRSF" id="PIRSF001771">
    <property type="entry name" value="Cyclin_A_B_D_E"/>
    <property type="match status" value="1"/>
</dbReference>
<protein>
    <submittedName>
        <fullName evidence="7">G2/mitotic-specific cyclin-B</fullName>
    </submittedName>
</protein>
<keyword evidence="1" id="KW-0132">Cell division</keyword>
<dbReference type="Pfam" id="PF00134">
    <property type="entry name" value="Cyclin_N"/>
    <property type="match status" value="1"/>
</dbReference>
<dbReference type="InterPro" id="IPR046965">
    <property type="entry name" value="Cyclin_A/B-like"/>
</dbReference>